<evidence type="ECO:0000313" key="3">
    <source>
        <dbReference type="Proteomes" id="UP000283269"/>
    </source>
</evidence>
<sequence>MPSKVQKMSKRLKFQRPERKELYHLQDIVSHNITVHHKHTLLPVQPHMVQQVQPSIPDKGRNTDVASVEALSNNNKSQQKPRKPLQHHYTQVLYQEVQLSPPEENRDSHPVSTLSNDKNIQAKSSRPLQRCSAFQDVLRSEESGKSSKESKSLERIDTEPIM</sequence>
<protein>
    <submittedName>
        <fullName evidence="2">Uncharacterized protein</fullName>
    </submittedName>
</protein>
<evidence type="ECO:0000256" key="1">
    <source>
        <dbReference type="SAM" id="MobiDB-lite"/>
    </source>
</evidence>
<dbReference type="InParanoid" id="A0A409WT95"/>
<feature type="region of interest" description="Disordered" evidence="1">
    <location>
        <begin position="54"/>
        <end position="162"/>
    </location>
</feature>
<feature type="compositionally biased region" description="Polar residues" evidence="1">
    <location>
        <begin position="110"/>
        <end position="127"/>
    </location>
</feature>
<gene>
    <name evidence="2" type="ORF">CVT25_013434</name>
</gene>
<evidence type="ECO:0000313" key="2">
    <source>
        <dbReference type="EMBL" id="PPQ81696.1"/>
    </source>
</evidence>
<accession>A0A409WT95</accession>
<comment type="caution">
    <text evidence="2">The sequence shown here is derived from an EMBL/GenBank/DDBJ whole genome shotgun (WGS) entry which is preliminary data.</text>
</comment>
<reference evidence="2 3" key="1">
    <citation type="journal article" date="2018" name="Evol. Lett.">
        <title>Horizontal gene cluster transfer increased hallucinogenic mushroom diversity.</title>
        <authorList>
            <person name="Reynolds H.T."/>
            <person name="Vijayakumar V."/>
            <person name="Gluck-Thaler E."/>
            <person name="Korotkin H.B."/>
            <person name="Matheny P.B."/>
            <person name="Slot J.C."/>
        </authorList>
    </citation>
    <scope>NUCLEOTIDE SEQUENCE [LARGE SCALE GENOMIC DNA]</scope>
    <source>
        <strain evidence="2 3">2631</strain>
    </source>
</reference>
<feature type="compositionally biased region" description="Basic and acidic residues" evidence="1">
    <location>
        <begin position="138"/>
        <end position="162"/>
    </location>
</feature>
<proteinExistence type="predicted"/>
<keyword evidence="3" id="KW-1185">Reference proteome</keyword>
<dbReference type="AlphaFoldDB" id="A0A409WT95"/>
<dbReference type="Proteomes" id="UP000283269">
    <property type="component" value="Unassembled WGS sequence"/>
</dbReference>
<name>A0A409WT95_PSICY</name>
<dbReference type="EMBL" id="NHYD01003223">
    <property type="protein sequence ID" value="PPQ81696.1"/>
    <property type="molecule type" value="Genomic_DNA"/>
</dbReference>
<organism evidence="2 3">
    <name type="scientific">Psilocybe cyanescens</name>
    <dbReference type="NCBI Taxonomy" id="93625"/>
    <lineage>
        <taxon>Eukaryota</taxon>
        <taxon>Fungi</taxon>
        <taxon>Dikarya</taxon>
        <taxon>Basidiomycota</taxon>
        <taxon>Agaricomycotina</taxon>
        <taxon>Agaricomycetes</taxon>
        <taxon>Agaricomycetidae</taxon>
        <taxon>Agaricales</taxon>
        <taxon>Agaricineae</taxon>
        <taxon>Strophariaceae</taxon>
        <taxon>Psilocybe</taxon>
    </lineage>
</organism>